<evidence type="ECO:0000256" key="6">
    <source>
        <dbReference type="ARBA" id="ARBA00023273"/>
    </source>
</evidence>
<dbReference type="GO" id="GO:0016020">
    <property type="term" value="C:membrane"/>
    <property type="evidence" value="ECO:0007669"/>
    <property type="project" value="TreeGrafter"/>
</dbReference>
<evidence type="ECO:0000259" key="13">
    <source>
        <dbReference type="Pfam" id="PF23351"/>
    </source>
</evidence>
<evidence type="ECO:0000256" key="7">
    <source>
        <dbReference type="PIRNR" id="PIRNR013684"/>
    </source>
</evidence>
<keyword evidence="4 7" id="KW-0969">Cilium</keyword>
<evidence type="ECO:0000259" key="11">
    <source>
        <dbReference type="Pfam" id="PF14783"/>
    </source>
</evidence>
<evidence type="ECO:0000256" key="1">
    <source>
        <dbReference type="ARBA" id="ARBA00004138"/>
    </source>
</evidence>
<dbReference type="OrthoDB" id="2120021at2759"/>
<evidence type="ECO:0000256" key="2">
    <source>
        <dbReference type="ARBA" id="ARBA00004245"/>
    </source>
</evidence>
<dbReference type="AlphaFoldDB" id="A0A0M3K8C9"/>
<keyword evidence="3 7" id="KW-0963">Cytoplasm</keyword>
<feature type="coiled-coil region" evidence="8">
    <location>
        <begin position="299"/>
        <end position="326"/>
    </location>
</feature>
<reference evidence="17" key="1">
    <citation type="submission" date="2017-02" db="UniProtKB">
        <authorList>
            <consortium name="WormBaseParasite"/>
        </authorList>
    </citation>
    <scope>IDENTIFICATION</scope>
</reference>
<dbReference type="Pfam" id="PF14781">
    <property type="entry name" value="BBS2_N"/>
    <property type="match status" value="1"/>
</dbReference>
<dbReference type="Gene3D" id="2.130.10.10">
    <property type="entry name" value="YVTN repeat-like/Quinoprotein amine dehydrogenase"/>
    <property type="match status" value="1"/>
</dbReference>
<dbReference type="InterPro" id="IPR055380">
    <property type="entry name" value="BBS2_hp_dom"/>
</dbReference>
<evidence type="ECO:0000313" key="17">
    <source>
        <dbReference type="WBParaSite" id="ASIM_0001722001-mRNA-1"/>
    </source>
</evidence>
<feature type="domain" description="BBS2 GAE" evidence="10">
    <location>
        <begin position="353"/>
        <end position="435"/>
    </location>
</feature>
<dbReference type="InterPro" id="IPR055379">
    <property type="entry name" value="BBS2_pf_dom"/>
</dbReference>
<keyword evidence="8" id="KW-0175">Coiled coil</keyword>
<name>A0A0M3K8C9_ANISI</name>
<dbReference type="InterPro" id="IPR029429">
    <property type="entry name" value="BBS2_Mid"/>
</dbReference>
<evidence type="ECO:0000259" key="12">
    <source>
        <dbReference type="Pfam" id="PF23350"/>
    </source>
</evidence>
<evidence type="ECO:0000313" key="15">
    <source>
        <dbReference type="EMBL" id="VDK58299.1"/>
    </source>
</evidence>
<dbReference type="EMBL" id="UYRR01033260">
    <property type="protein sequence ID" value="VDK58299.1"/>
    <property type="molecule type" value="Genomic_DNA"/>
</dbReference>
<dbReference type="Pfam" id="PF14782">
    <property type="entry name" value="BBS2_GAE"/>
    <property type="match status" value="1"/>
</dbReference>
<reference evidence="15 16" key="2">
    <citation type="submission" date="2018-11" db="EMBL/GenBank/DDBJ databases">
        <authorList>
            <consortium name="Pathogen Informatics"/>
        </authorList>
    </citation>
    <scope>NUCLEOTIDE SEQUENCE [LARGE SCALE GENOMIC DNA]</scope>
</reference>
<dbReference type="GO" id="GO:0034464">
    <property type="term" value="C:BBSome"/>
    <property type="evidence" value="ECO:0007669"/>
    <property type="project" value="UniProtKB-UniRule"/>
</dbReference>
<keyword evidence="6 7" id="KW-0966">Cell projection</keyword>
<dbReference type="Pfam" id="PF14783">
    <property type="entry name" value="BBS2_Mid"/>
    <property type="match status" value="1"/>
</dbReference>
<protein>
    <recommendedName>
        <fullName evidence="7">Bardet-Biedl syndrome 2 protein homolog</fullName>
    </recommendedName>
</protein>
<evidence type="ECO:0000256" key="3">
    <source>
        <dbReference type="ARBA" id="ARBA00022490"/>
    </source>
</evidence>
<dbReference type="PANTHER" id="PTHR32465">
    <property type="entry name" value="BARDET-BIEDL SYNDROME 2 PROTEIN"/>
    <property type="match status" value="1"/>
</dbReference>
<accession>A0A0M3K8C9</accession>
<evidence type="ECO:0000256" key="4">
    <source>
        <dbReference type="ARBA" id="ARBA00023069"/>
    </source>
</evidence>
<evidence type="ECO:0000259" key="9">
    <source>
        <dbReference type="Pfam" id="PF14781"/>
    </source>
</evidence>
<evidence type="ECO:0000259" key="14">
    <source>
        <dbReference type="Pfam" id="PF23353"/>
    </source>
</evidence>
<dbReference type="WBParaSite" id="ASIM_0001722001-mRNA-1">
    <property type="protein sequence ID" value="ASIM_0001722001-mRNA-1"/>
    <property type="gene ID" value="ASIM_0001722001"/>
</dbReference>
<dbReference type="GO" id="GO:0043005">
    <property type="term" value="C:neuron projection"/>
    <property type="evidence" value="ECO:0007669"/>
    <property type="project" value="TreeGrafter"/>
</dbReference>
<dbReference type="InterPro" id="IPR029430">
    <property type="entry name" value="BBS2_N"/>
</dbReference>
<dbReference type="InterPro" id="IPR036322">
    <property type="entry name" value="WD40_repeat_dom_sf"/>
</dbReference>
<keyword evidence="16" id="KW-1185">Reference proteome</keyword>
<evidence type="ECO:0000259" key="10">
    <source>
        <dbReference type="Pfam" id="PF14782"/>
    </source>
</evidence>
<dbReference type="InterPro" id="IPR055381">
    <property type="entry name" value="BBS2_CtH_dom"/>
</dbReference>
<keyword evidence="5 7" id="KW-0206">Cytoskeleton</keyword>
<proteinExistence type="predicted"/>
<feature type="domain" description="BBS2 C-terminal helix bundle" evidence="13">
    <location>
        <begin position="655"/>
        <end position="678"/>
    </location>
</feature>
<dbReference type="GO" id="GO:0036064">
    <property type="term" value="C:ciliary basal body"/>
    <property type="evidence" value="ECO:0007669"/>
    <property type="project" value="TreeGrafter"/>
</dbReference>
<dbReference type="InterPro" id="IPR016616">
    <property type="entry name" value="Bardet-Biedl_syndrome_2_prot"/>
</dbReference>
<evidence type="ECO:0000256" key="8">
    <source>
        <dbReference type="SAM" id="Coils"/>
    </source>
</evidence>
<evidence type="ECO:0000313" key="16">
    <source>
        <dbReference type="Proteomes" id="UP000267096"/>
    </source>
</evidence>
<dbReference type="InterPro" id="IPR029333">
    <property type="entry name" value="BBS2_GAE_dom"/>
</dbReference>
<sequence length="682" mass="75424">MLALRTAFSFSLPYRTVTKCAQQGVLDDTARSRLVVATVTNKIVIHESETVLNINEKILALTVAPLGTSYDVIIVGTTSSVLAYDLQRNTNLFRRDMADGIACIQVGSFSSHGVLAMCGGNCAIWGLDANGNDSFWTVTGDNVLSLCLCDVDNDGINELVAGSEDFDIRVFKDDLLLFELSETDAVTSLHDLGHGRFAYALANGTLGAYQGESRLWRIKSKNQVISLMTFPDPETLACAWSGGKIDMRNAETGEVKLKESVNGQVANAFIQNSQLTVVMLDGNVRGLEISEEQSNVDDAQSILHDLADLQVELKNYEMNRQGTVSEIVESERQVPANTHLETCLMVNSEVNPPSVELQLSVSNDAIIRAVIVFAEGIFSGESFINHPTHDFSSKLFVQLRPDKDIAVDLHVKAFIGYPESTHLHVFELTRALPRFSMFALCNDTAPAPEGNAVFTINERPPRLASWINENFLLCDEVGCEEDCTLSVRFYSMRSAGMLFIEMDNSGKVTVRNDDMELVGNVIQAIAEYFHITNITTIASFPKAMKAFIPYDILVKNLSCAIFQLNEMFALRDQLAAAVAERANSVKEMLVRAEDARIIGQIQMMRKYYLKLQTLNQALVTDQMVRCNNHEQLLKTLRELNKTIEKGARLRVGDPASKVIAACRSAIAEENFDMLPKIILFGV</sequence>
<dbReference type="Pfam" id="PF23350">
    <property type="entry name" value="BBS2_pf"/>
    <property type="match status" value="1"/>
</dbReference>
<dbReference type="PIRSF" id="PIRSF013684">
    <property type="entry name" value="BBS2"/>
    <property type="match status" value="1"/>
</dbReference>
<evidence type="ECO:0000256" key="5">
    <source>
        <dbReference type="ARBA" id="ARBA00023212"/>
    </source>
</evidence>
<dbReference type="InterPro" id="IPR015943">
    <property type="entry name" value="WD40/YVTN_repeat-like_dom_sf"/>
</dbReference>
<gene>
    <name evidence="15" type="ORF">ASIM_LOCUS16628</name>
</gene>
<dbReference type="GO" id="GO:0031514">
    <property type="term" value="C:motile cilium"/>
    <property type="evidence" value="ECO:0007669"/>
    <property type="project" value="TreeGrafter"/>
</dbReference>
<feature type="domain" description="Ciliary BBSome complex subunit 2 middle region" evidence="11">
    <location>
        <begin position="145"/>
        <end position="248"/>
    </location>
</feature>
<comment type="subcellular location">
    <subcellularLocation>
        <location evidence="1">Cell projection</location>
        <location evidence="1">Cilium</location>
    </subcellularLocation>
    <subcellularLocation>
        <location evidence="2">Cytoplasm</location>
        <location evidence="2">Cytoskeleton</location>
    </subcellularLocation>
</comment>
<dbReference type="PANTHER" id="PTHR32465:SF0">
    <property type="entry name" value="BARDET-BIEDL SYNDROME 2 PROTEIN"/>
    <property type="match status" value="1"/>
</dbReference>
<dbReference type="Pfam" id="PF23353">
    <property type="entry name" value="BBS2_hp"/>
    <property type="match status" value="1"/>
</dbReference>
<organism evidence="17">
    <name type="scientific">Anisakis simplex</name>
    <name type="common">Herring worm</name>
    <dbReference type="NCBI Taxonomy" id="6269"/>
    <lineage>
        <taxon>Eukaryota</taxon>
        <taxon>Metazoa</taxon>
        <taxon>Ecdysozoa</taxon>
        <taxon>Nematoda</taxon>
        <taxon>Chromadorea</taxon>
        <taxon>Rhabditida</taxon>
        <taxon>Spirurina</taxon>
        <taxon>Ascaridomorpha</taxon>
        <taxon>Ascaridoidea</taxon>
        <taxon>Anisakidae</taxon>
        <taxon>Anisakis</taxon>
        <taxon>Anisakis simplex complex</taxon>
    </lineage>
</organism>
<dbReference type="Proteomes" id="UP000267096">
    <property type="component" value="Unassembled WGS sequence"/>
</dbReference>
<feature type="domain" description="BBS2 hairpin" evidence="14">
    <location>
        <begin position="555"/>
        <end position="648"/>
    </location>
</feature>
<feature type="domain" description="BBS2 platform" evidence="12">
    <location>
        <begin position="441"/>
        <end position="528"/>
    </location>
</feature>
<feature type="domain" description="Ciliary BBSome complex subunit 2 N-terminal" evidence="9">
    <location>
        <begin position="38"/>
        <end position="107"/>
    </location>
</feature>
<dbReference type="GO" id="GO:1905515">
    <property type="term" value="P:non-motile cilium assembly"/>
    <property type="evidence" value="ECO:0007669"/>
    <property type="project" value="InterPro"/>
</dbReference>
<dbReference type="SUPFAM" id="SSF50978">
    <property type="entry name" value="WD40 repeat-like"/>
    <property type="match status" value="1"/>
</dbReference>
<dbReference type="Pfam" id="PF23351">
    <property type="entry name" value="BBS2_CtH"/>
    <property type="match status" value="1"/>
</dbReference>